<reference evidence="5" key="1">
    <citation type="submission" date="2023-08" db="EMBL/GenBank/DDBJ databases">
        <authorList>
            <person name="Chen Y."/>
            <person name="Shah S."/>
            <person name="Dougan E. K."/>
            <person name="Thang M."/>
            <person name="Chan C."/>
        </authorList>
    </citation>
    <scope>NUCLEOTIDE SEQUENCE</scope>
</reference>
<evidence type="ECO:0000259" key="4">
    <source>
        <dbReference type="Pfam" id="PF06813"/>
    </source>
</evidence>
<dbReference type="EMBL" id="CAUJNA010003242">
    <property type="protein sequence ID" value="CAJ1396768.1"/>
    <property type="molecule type" value="Genomic_DNA"/>
</dbReference>
<feature type="transmembrane region" description="Helical" evidence="2">
    <location>
        <begin position="129"/>
        <end position="153"/>
    </location>
</feature>
<feature type="transmembrane region" description="Helical" evidence="2">
    <location>
        <begin position="56"/>
        <end position="76"/>
    </location>
</feature>
<dbReference type="AlphaFoldDB" id="A0AA36IZB6"/>
<proteinExistence type="predicted"/>
<name>A0AA36IZB6_9DINO</name>
<feature type="signal peptide" evidence="3">
    <location>
        <begin position="1"/>
        <end position="21"/>
    </location>
</feature>
<dbReference type="InterPro" id="IPR010658">
    <property type="entry name" value="Nodulin-like"/>
</dbReference>
<feature type="chain" id="PRO_5041250684" description="Nodulin-like domain-containing protein" evidence="3">
    <location>
        <begin position="22"/>
        <end position="188"/>
    </location>
</feature>
<evidence type="ECO:0000256" key="1">
    <source>
        <dbReference type="SAM" id="MobiDB-lite"/>
    </source>
</evidence>
<keyword evidence="6" id="KW-1185">Reference proteome</keyword>
<feature type="region of interest" description="Disordered" evidence="1">
    <location>
        <begin position="167"/>
        <end position="188"/>
    </location>
</feature>
<dbReference type="Proteomes" id="UP001178507">
    <property type="component" value="Unassembled WGS sequence"/>
</dbReference>
<feature type="compositionally biased region" description="Polar residues" evidence="1">
    <location>
        <begin position="167"/>
        <end position="178"/>
    </location>
</feature>
<dbReference type="Pfam" id="PF06813">
    <property type="entry name" value="Nodulin-like"/>
    <property type="match status" value="1"/>
</dbReference>
<feature type="transmembrane region" description="Helical" evidence="2">
    <location>
        <begin position="97"/>
        <end position="117"/>
    </location>
</feature>
<keyword evidence="2" id="KW-0472">Membrane</keyword>
<evidence type="ECO:0000313" key="5">
    <source>
        <dbReference type="EMBL" id="CAJ1396768.1"/>
    </source>
</evidence>
<keyword evidence="3" id="KW-0732">Signal</keyword>
<accession>A0AA36IZB6</accession>
<evidence type="ECO:0000256" key="2">
    <source>
        <dbReference type="SAM" id="Phobius"/>
    </source>
</evidence>
<protein>
    <recommendedName>
        <fullName evidence="4">Nodulin-like domain-containing protein</fullName>
    </recommendedName>
</protein>
<evidence type="ECO:0000313" key="6">
    <source>
        <dbReference type="Proteomes" id="UP001178507"/>
    </source>
</evidence>
<keyword evidence="2" id="KW-0812">Transmembrane</keyword>
<evidence type="ECO:0000256" key="3">
    <source>
        <dbReference type="SAM" id="SignalP"/>
    </source>
</evidence>
<dbReference type="Gene3D" id="1.20.1250.20">
    <property type="entry name" value="MFS general substrate transporter like domains"/>
    <property type="match status" value="1"/>
</dbReference>
<dbReference type="SUPFAM" id="SSF103473">
    <property type="entry name" value="MFS general substrate transporter"/>
    <property type="match status" value="1"/>
</dbReference>
<sequence>MAAETLLPAMWQLLLLAAAFAQEVCEDSSLLQTAPGASGLLAAVELAAEEHVIKQWSLTPGTFIGMVFGSAAFAAWEWSWGKESVKSHHLFSDRWALIMMSAMIQVVSGSVYAFGAWQDELRNALGVSMTGITVIGALTFVGSLVGLLGGMIFDRFGPKTAVSLGTSGVTAGSSTRSPVGSGVRGHEG</sequence>
<keyword evidence="2" id="KW-1133">Transmembrane helix</keyword>
<comment type="caution">
    <text evidence="5">The sequence shown here is derived from an EMBL/GenBank/DDBJ whole genome shotgun (WGS) entry which is preliminary data.</text>
</comment>
<dbReference type="InterPro" id="IPR036259">
    <property type="entry name" value="MFS_trans_sf"/>
</dbReference>
<gene>
    <name evidence="5" type="ORF">EVOR1521_LOCUS20921</name>
</gene>
<feature type="domain" description="Nodulin-like" evidence="4">
    <location>
        <begin position="94"/>
        <end position="165"/>
    </location>
</feature>
<organism evidence="5 6">
    <name type="scientific">Effrenium voratum</name>
    <dbReference type="NCBI Taxonomy" id="2562239"/>
    <lineage>
        <taxon>Eukaryota</taxon>
        <taxon>Sar</taxon>
        <taxon>Alveolata</taxon>
        <taxon>Dinophyceae</taxon>
        <taxon>Suessiales</taxon>
        <taxon>Symbiodiniaceae</taxon>
        <taxon>Effrenium</taxon>
    </lineage>
</organism>